<dbReference type="GO" id="GO:0042138">
    <property type="term" value="P:meiotic DNA double-strand break formation"/>
    <property type="evidence" value="ECO:0007669"/>
    <property type="project" value="InterPro"/>
</dbReference>
<sequence>MNRDRLKVGTGSAKIVDRRRDKGLLVEVVIMIAHTATDLTCSMVNCSSSQVLHFEDFIPCPISQSFFNVLMSMDWQSYGFKLKGGFMDDEGNAVLQWDNLTFARVDIAIHTYHGIREYVPDLAESIAGLILSSNDQEFQDECFTLLGLGSDQDISEGAVRSCISDKMASIIEMNDTKENVVESTPYLFECEKLDEDSEQLDEEDGDEDMVSDY</sequence>
<gene>
    <name evidence="2" type="ORF">QYE76_035705</name>
</gene>
<dbReference type="Proteomes" id="UP001231189">
    <property type="component" value="Unassembled WGS sequence"/>
</dbReference>
<dbReference type="PANTHER" id="PTHR36722">
    <property type="entry name" value="TYPE 2 DNA TOPOISOMERASE 6 SUBUNIT B-LIKE"/>
    <property type="match status" value="1"/>
</dbReference>
<feature type="region of interest" description="Disordered" evidence="1">
    <location>
        <begin position="192"/>
        <end position="213"/>
    </location>
</feature>
<evidence type="ECO:0000256" key="1">
    <source>
        <dbReference type="SAM" id="MobiDB-lite"/>
    </source>
</evidence>
<reference evidence="2" key="1">
    <citation type="submission" date="2023-07" db="EMBL/GenBank/DDBJ databases">
        <title>A chromosome-level genome assembly of Lolium multiflorum.</title>
        <authorList>
            <person name="Chen Y."/>
            <person name="Copetti D."/>
            <person name="Kolliker R."/>
            <person name="Studer B."/>
        </authorList>
    </citation>
    <scope>NUCLEOTIDE SEQUENCE</scope>
    <source>
        <strain evidence="2">02402/16</strain>
        <tissue evidence="2">Leaf</tissue>
    </source>
</reference>
<evidence type="ECO:0000313" key="2">
    <source>
        <dbReference type="EMBL" id="KAK1612032.1"/>
    </source>
</evidence>
<dbReference type="GO" id="GO:0007131">
    <property type="term" value="P:reciprocal meiotic recombination"/>
    <property type="evidence" value="ECO:0007669"/>
    <property type="project" value="TreeGrafter"/>
</dbReference>
<dbReference type="GO" id="GO:0030674">
    <property type="term" value="F:protein-macromolecule adaptor activity"/>
    <property type="evidence" value="ECO:0007669"/>
    <property type="project" value="TreeGrafter"/>
</dbReference>
<keyword evidence="3" id="KW-1185">Reference proteome</keyword>
<dbReference type="PANTHER" id="PTHR36722:SF1">
    <property type="entry name" value="TYPE 2 DNA TOPOISOMERASE 6 SUBUNIT B-LIKE"/>
    <property type="match status" value="1"/>
</dbReference>
<organism evidence="2 3">
    <name type="scientific">Lolium multiflorum</name>
    <name type="common">Italian ryegrass</name>
    <name type="synonym">Lolium perenne subsp. multiflorum</name>
    <dbReference type="NCBI Taxonomy" id="4521"/>
    <lineage>
        <taxon>Eukaryota</taxon>
        <taxon>Viridiplantae</taxon>
        <taxon>Streptophyta</taxon>
        <taxon>Embryophyta</taxon>
        <taxon>Tracheophyta</taxon>
        <taxon>Spermatophyta</taxon>
        <taxon>Magnoliopsida</taxon>
        <taxon>Liliopsida</taxon>
        <taxon>Poales</taxon>
        <taxon>Poaceae</taxon>
        <taxon>BOP clade</taxon>
        <taxon>Pooideae</taxon>
        <taxon>Poodae</taxon>
        <taxon>Poeae</taxon>
        <taxon>Poeae Chloroplast Group 2 (Poeae type)</taxon>
        <taxon>Loliodinae</taxon>
        <taxon>Loliinae</taxon>
        <taxon>Lolium</taxon>
    </lineage>
</organism>
<evidence type="ECO:0000313" key="3">
    <source>
        <dbReference type="Proteomes" id="UP001231189"/>
    </source>
</evidence>
<dbReference type="EMBL" id="JAUUTY010000007">
    <property type="protein sequence ID" value="KAK1612032.1"/>
    <property type="molecule type" value="Genomic_DNA"/>
</dbReference>
<protein>
    <submittedName>
        <fullName evidence="2">Uncharacterized protein</fullName>
    </submittedName>
</protein>
<dbReference type="GO" id="GO:0000793">
    <property type="term" value="C:condensed chromosome"/>
    <property type="evidence" value="ECO:0007669"/>
    <property type="project" value="TreeGrafter"/>
</dbReference>
<comment type="caution">
    <text evidence="2">The sequence shown here is derived from an EMBL/GenBank/DDBJ whole genome shotgun (WGS) entry which is preliminary data.</text>
</comment>
<accession>A0AAD8VLE9</accession>
<dbReference type="InterPro" id="IPR034566">
    <property type="entry name" value="MTOPVIB_plant"/>
</dbReference>
<proteinExistence type="predicted"/>
<dbReference type="AlphaFoldDB" id="A0AAD8VLE9"/>
<name>A0AAD8VLE9_LOLMU</name>